<dbReference type="GO" id="GO:0004503">
    <property type="term" value="F:tyrosinase activity"/>
    <property type="evidence" value="ECO:0007669"/>
    <property type="project" value="UniProtKB-EC"/>
</dbReference>
<dbReference type="OrthoDB" id="6132182at2759"/>
<keyword evidence="7" id="KW-0503">Monooxygenase</keyword>
<evidence type="ECO:0000256" key="11">
    <source>
        <dbReference type="SAM" id="MobiDB-lite"/>
    </source>
</evidence>
<dbReference type="PROSITE" id="PS00497">
    <property type="entry name" value="TYROSINASE_1"/>
    <property type="match status" value="1"/>
</dbReference>
<keyword evidence="8" id="KW-0470">Melanin biosynthesis</keyword>
<dbReference type="PROSITE" id="PS00498">
    <property type="entry name" value="TYROSINASE_2"/>
    <property type="match status" value="1"/>
</dbReference>
<dbReference type="AlphaFoldDB" id="A0A9Q5NFF1"/>
<name>A0A9Q5NFF1_SANBA</name>
<evidence type="ECO:0000256" key="8">
    <source>
        <dbReference type="ARBA" id="ARBA00023101"/>
    </source>
</evidence>
<dbReference type="Pfam" id="PF00264">
    <property type="entry name" value="Tyrosinase"/>
    <property type="match status" value="1"/>
</dbReference>
<evidence type="ECO:0000313" key="14">
    <source>
        <dbReference type="EMBL" id="OCB92269.1"/>
    </source>
</evidence>
<dbReference type="PANTHER" id="PTHR11474">
    <property type="entry name" value="TYROSINASE FAMILY MEMBER"/>
    <property type="match status" value="1"/>
</dbReference>
<dbReference type="Gene3D" id="1.10.1280.10">
    <property type="entry name" value="Di-copper center containing domain from catechol oxidase"/>
    <property type="match status" value="1"/>
</dbReference>
<keyword evidence="4" id="KW-0479">Metal-binding</keyword>
<dbReference type="Pfam" id="PF18132">
    <property type="entry name" value="Tyrosinase_C"/>
    <property type="match status" value="1"/>
</dbReference>
<feature type="compositionally biased region" description="Polar residues" evidence="11">
    <location>
        <begin position="386"/>
        <end position="402"/>
    </location>
</feature>
<dbReference type="InterPro" id="IPR050316">
    <property type="entry name" value="Tyrosinase/Hemocyanin"/>
</dbReference>
<keyword evidence="15" id="KW-1185">Reference proteome</keyword>
<comment type="similarity">
    <text evidence="2">Belongs to the tyrosinase family.</text>
</comment>
<dbReference type="SUPFAM" id="SSF48056">
    <property type="entry name" value="Di-copper centre-containing domain"/>
    <property type="match status" value="1"/>
</dbReference>
<feature type="domain" description="Tyrosinase copper-binding" evidence="12">
    <location>
        <begin position="86"/>
        <end position="103"/>
    </location>
</feature>
<comment type="catalytic activity">
    <reaction evidence="9">
        <text>2 L-dopa + O2 = 2 L-dopaquinone + 2 H2O</text>
        <dbReference type="Rhea" id="RHEA:34287"/>
        <dbReference type="ChEBI" id="CHEBI:15377"/>
        <dbReference type="ChEBI" id="CHEBI:15379"/>
        <dbReference type="ChEBI" id="CHEBI:57504"/>
        <dbReference type="ChEBI" id="CHEBI:57924"/>
        <dbReference type="EC" id="1.14.18.1"/>
    </reaction>
</comment>
<organism evidence="14 15">
    <name type="scientific">Sanghuangporus baumii</name>
    <name type="common">Phellinus baumii</name>
    <dbReference type="NCBI Taxonomy" id="108892"/>
    <lineage>
        <taxon>Eukaryota</taxon>
        <taxon>Fungi</taxon>
        <taxon>Dikarya</taxon>
        <taxon>Basidiomycota</taxon>
        <taxon>Agaricomycotina</taxon>
        <taxon>Agaricomycetes</taxon>
        <taxon>Hymenochaetales</taxon>
        <taxon>Hymenochaetaceae</taxon>
        <taxon>Sanghuangporus</taxon>
    </lineage>
</organism>
<dbReference type="InterPro" id="IPR008922">
    <property type="entry name" value="Di-copper_centre_dom_sf"/>
</dbReference>
<feature type="domain" description="Tyrosinase copper-binding" evidence="13">
    <location>
        <begin position="277"/>
        <end position="288"/>
    </location>
</feature>
<dbReference type="EC" id="1.14.18.1" evidence="3"/>
<evidence type="ECO:0000256" key="3">
    <source>
        <dbReference type="ARBA" id="ARBA00011906"/>
    </source>
</evidence>
<keyword evidence="5" id="KW-0560">Oxidoreductase</keyword>
<dbReference type="GO" id="GO:0042438">
    <property type="term" value="P:melanin biosynthetic process"/>
    <property type="evidence" value="ECO:0007669"/>
    <property type="project" value="UniProtKB-KW"/>
</dbReference>
<evidence type="ECO:0000256" key="5">
    <source>
        <dbReference type="ARBA" id="ARBA00023002"/>
    </source>
</evidence>
<evidence type="ECO:0000256" key="6">
    <source>
        <dbReference type="ARBA" id="ARBA00023008"/>
    </source>
</evidence>
<dbReference type="PANTHER" id="PTHR11474:SF76">
    <property type="entry name" value="SHKT DOMAIN-CONTAINING PROTEIN"/>
    <property type="match status" value="1"/>
</dbReference>
<dbReference type="InterPro" id="IPR041640">
    <property type="entry name" value="Tyrosinase_C"/>
</dbReference>
<dbReference type="InterPro" id="IPR002227">
    <property type="entry name" value="Tyrosinase_Cu-bd"/>
</dbReference>
<dbReference type="Gene3D" id="2.60.310.20">
    <property type="match status" value="1"/>
</dbReference>
<protein>
    <recommendedName>
        <fullName evidence="3">tyrosinase</fullName>
        <ecNumber evidence="3">1.14.18.1</ecNumber>
    </recommendedName>
</protein>
<evidence type="ECO:0000256" key="2">
    <source>
        <dbReference type="ARBA" id="ARBA00009928"/>
    </source>
</evidence>
<evidence type="ECO:0000256" key="10">
    <source>
        <dbReference type="ARBA" id="ARBA00048881"/>
    </source>
</evidence>
<evidence type="ECO:0000256" key="1">
    <source>
        <dbReference type="ARBA" id="ARBA00001973"/>
    </source>
</evidence>
<gene>
    <name evidence="14" type="ORF">A7U60_g308</name>
</gene>
<reference evidence="14" key="1">
    <citation type="submission" date="2016-06" db="EMBL/GenBank/DDBJ databases">
        <title>Draft Genome sequence of the fungus Inonotus baumii.</title>
        <authorList>
            <person name="Zhu H."/>
            <person name="Lin W."/>
        </authorList>
    </citation>
    <scope>NUCLEOTIDE SEQUENCE</scope>
    <source>
        <strain evidence="14">821</strain>
    </source>
</reference>
<keyword evidence="6" id="KW-0186">Copper</keyword>
<dbReference type="Proteomes" id="UP000757232">
    <property type="component" value="Unassembled WGS sequence"/>
</dbReference>
<proteinExistence type="inferred from homology"/>
<comment type="caution">
    <text evidence="14">The sequence shown here is derived from an EMBL/GenBank/DDBJ whole genome shotgun (WGS) entry which is preliminary data.</text>
</comment>
<dbReference type="PRINTS" id="PR00092">
    <property type="entry name" value="TYROSINASE"/>
</dbReference>
<evidence type="ECO:0000313" key="15">
    <source>
        <dbReference type="Proteomes" id="UP000757232"/>
    </source>
</evidence>
<accession>A0A9Q5NFF1</accession>
<evidence type="ECO:0000256" key="9">
    <source>
        <dbReference type="ARBA" id="ARBA00048233"/>
    </source>
</evidence>
<comment type="catalytic activity">
    <reaction evidence="10">
        <text>L-tyrosine + O2 = L-dopaquinone + H2O</text>
        <dbReference type="Rhea" id="RHEA:18117"/>
        <dbReference type="ChEBI" id="CHEBI:15377"/>
        <dbReference type="ChEBI" id="CHEBI:15379"/>
        <dbReference type="ChEBI" id="CHEBI:57924"/>
        <dbReference type="ChEBI" id="CHEBI:58315"/>
        <dbReference type="EC" id="1.14.18.1"/>
    </reaction>
</comment>
<dbReference type="EMBL" id="LNZH02000005">
    <property type="protein sequence ID" value="OCB92269.1"/>
    <property type="molecule type" value="Genomic_DNA"/>
</dbReference>
<evidence type="ECO:0000259" key="12">
    <source>
        <dbReference type="PROSITE" id="PS00497"/>
    </source>
</evidence>
<sequence length="593" mass="66064">MTSKHFHVTGIPAVGTDVPLRKNFDDFVKDTDVLNLYLLALDRIQNDEQSVLTSFFQIGGIHGKPYIPWDNVQGLNNPTFGGYCTHGSVIFPTWHRPYVALYEQVVWDQASLIANSYENPALRNKYQEALKRLRQPYYDWAANTTLHPLLNTTETVSVVSAPGGEKRNIRNPLLGYKFRPIDPSFDGTFAVWPQTLRYPTSNNADAKSQPDMVQNAMDSRGEQLRDNTFDLLAFNQDWITFSNHTSSGNSLESIHDQVHVLIGGNGHMANIPMAGFDPIFFLHHTNVDRLLSLWQALNPTLWVVPGSSEDGSFTVPPGKQIDVNTDLTPFHIDDVTYWISANSRDTKSFGYTYPEVSNTGASPEELRQTVMRAVMDLYGPQSGISEAAQTAEPSASLVQSKSRAPGVPPANPGHDQSAHPSNPPRYPNRYHDWFATVIVNPYQFAGSGYVHFFLTDTVPSGNWMFAPERVGDVGIFRNTSGQCANCSRSEAAGETITGHVPLTRVLMQKGKDINNVEDIRAYLKKHLHWRCALVDGTEVPLDELPSLQVKLCSALCERQEPRGGFEGFPRRHTPEVHRSVTHGKVGGYGLDDN</sequence>
<dbReference type="GO" id="GO:0046872">
    <property type="term" value="F:metal ion binding"/>
    <property type="evidence" value="ECO:0007669"/>
    <property type="project" value="UniProtKB-KW"/>
</dbReference>
<evidence type="ECO:0000256" key="7">
    <source>
        <dbReference type="ARBA" id="ARBA00023033"/>
    </source>
</evidence>
<evidence type="ECO:0000256" key="4">
    <source>
        <dbReference type="ARBA" id="ARBA00022723"/>
    </source>
</evidence>
<evidence type="ECO:0000259" key="13">
    <source>
        <dbReference type="PROSITE" id="PS00498"/>
    </source>
</evidence>
<feature type="region of interest" description="Disordered" evidence="11">
    <location>
        <begin position="386"/>
        <end position="425"/>
    </location>
</feature>
<comment type="cofactor">
    <cofactor evidence="1">
        <name>Cu(2+)</name>
        <dbReference type="ChEBI" id="CHEBI:29036"/>
    </cofactor>
</comment>